<comment type="caution">
    <text evidence="1">The sequence shown here is derived from an EMBL/GenBank/DDBJ whole genome shotgun (WGS) entry which is preliminary data.</text>
</comment>
<dbReference type="Proteomes" id="UP000272440">
    <property type="component" value="Unassembled WGS sequence"/>
</dbReference>
<dbReference type="RefSeq" id="WP_135725073.1">
    <property type="nucleotide sequence ID" value="NZ_CAAGWI010000006.1"/>
</dbReference>
<evidence type="ECO:0000313" key="1">
    <source>
        <dbReference type="EMBL" id="RRE43828.1"/>
    </source>
</evidence>
<proteinExistence type="predicted"/>
<gene>
    <name evidence="1" type="ORF">EAO28_18910</name>
</gene>
<dbReference type="AlphaFoldDB" id="A0A3P2EHB5"/>
<reference evidence="1 2" key="1">
    <citation type="journal article" date="2019" name="Antimicrob. Agents Chemother.">
        <title>Applying Rapid Whole Genome Sequencing to Predict Phenotypic Antimicrobial Susceptibility Testing Results Among Carbapenem-Resistant Klebsiella pneumoniae Clinical Isolates.</title>
        <authorList>
            <person name="Tamma P.D."/>
            <person name="Fan Y."/>
            <person name="Bergman Y."/>
            <person name="Pertea G."/>
            <person name="Kazmi A."/>
            <person name="Lewis S."/>
            <person name="Carroll K.C."/>
            <person name="Schatz M.C."/>
            <person name="Timp W."/>
            <person name="Simner P.J."/>
        </authorList>
    </citation>
    <scope>NUCLEOTIDE SEQUENCE [LARGE SCALE GENOMIC DNA]</scope>
    <source>
        <strain evidence="1 2">KLPN_33</strain>
    </source>
</reference>
<accession>A0A3P2EHB5</accession>
<evidence type="ECO:0000313" key="2">
    <source>
        <dbReference type="Proteomes" id="UP000272440"/>
    </source>
</evidence>
<protein>
    <submittedName>
        <fullName evidence="1">Uncharacterized protein</fullName>
    </submittedName>
</protein>
<name>A0A3P2EHB5_KLEPN</name>
<organism evidence="1 2">
    <name type="scientific">Klebsiella pneumoniae</name>
    <dbReference type="NCBI Taxonomy" id="573"/>
    <lineage>
        <taxon>Bacteria</taxon>
        <taxon>Pseudomonadati</taxon>
        <taxon>Pseudomonadota</taxon>
        <taxon>Gammaproteobacteria</taxon>
        <taxon>Enterobacterales</taxon>
        <taxon>Enterobacteriaceae</taxon>
        <taxon>Klebsiella/Raoultella group</taxon>
        <taxon>Klebsiella</taxon>
        <taxon>Klebsiella pneumoniae complex</taxon>
    </lineage>
</organism>
<dbReference type="EMBL" id="RCZY01000002">
    <property type="protein sequence ID" value="RRE43828.1"/>
    <property type="molecule type" value="Genomic_DNA"/>
</dbReference>
<sequence>MLHVYIFHGFKSDSSAMKRFVLFEEEIREGIAKITGIKPRSIENCAFYNRTWGVMKKSSKLSYLYNVLFNSETYPLEVHEEWDKAIETIEDDYSSIIANRINSMSENDHVLFVGHSMGTYLIAEVIPKIKNDITLNLFFMGGIVSKNLCELLFDDERIRCVVNLFSRSDVPLERFLEEMSGFFDEPVGINSIEHKKAINKGLSISHSGYLEDTEVIDMYRMFVAQLVRYQ</sequence>